<dbReference type="GO" id="GO:0003866">
    <property type="term" value="F:3-phosphoshikimate 1-carboxyvinyltransferase activity"/>
    <property type="evidence" value="ECO:0007669"/>
    <property type="project" value="UniProtKB-EC"/>
</dbReference>
<evidence type="ECO:0000313" key="3">
    <source>
        <dbReference type="EMBL" id="VEB37825.1"/>
    </source>
</evidence>
<reference evidence="3 4" key="1">
    <citation type="submission" date="2018-12" db="EMBL/GenBank/DDBJ databases">
        <authorList>
            <consortium name="Pathogen Informatics"/>
        </authorList>
    </citation>
    <scope>NUCLEOTIDE SEQUENCE [LARGE SCALE GENOMIC DNA]</scope>
    <source>
        <strain evidence="3 4">NCTC11976</strain>
    </source>
</reference>
<evidence type="ECO:0000259" key="2">
    <source>
        <dbReference type="Pfam" id="PF00275"/>
    </source>
</evidence>
<dbReference type="Pfam" id="PF00275">
    <property type="entry name" value="EPSP_synthase"/>
    <property type="match status" value="1"/>
</dbReference>
<dbReference type="InterPro" id="IPR023193">
    <property type="entry name" value="EPSP_synthase_CS"/>
</dbReference>
<dbReference type="PANTHER" id="PTHR21090:SF5">
    <property type="entry name" value="PENTAFUNCTIONAL AROM POLYPEPTIDE"/>
    <property type="match status" value="1"/>
</dbReference>
<name>A0ABY6T8A4_9GAMM</name>
<dbReference type="Gene3D" id="3.65.10.10">
    <property type="entry name" value="Enolpyruvate transferase domain"/>
    <property type="match status" value="2"/>
</dbReference>
<keyword evidence="4" id="KW-1185">Reference proteome</keyword>
<proteinExistence type="predicted"/>
<sequence>MPEASAQVKSCILLAGLYARGETRITETGVSRDHTELMLKYFSYPVHHKDNTLIINSASECLGTEIFVPGDISSAAFFMVAATIIPGSDVLIRNVGINPTRTGIIHILLEMGANITLLNQRQLGEEWVADLRVKYSPLKGINIGAHMVPLAIDEFPAIFVAAACAQGQTTLHGASELRFKESDRIATMVDGLKKLGIHAEAFDDGVMIEGGMMHGGIVESRGDHRIAMSFAIAGAVASEPVTIKNCANVATSFPLFIETARELQLQVEEIVDNVQ</sequence>
<evidence type="ECO:0000256" key="1">
    <source>
        <dbReference type="ARBA" id="ARBA00022679"/>
    </source>
</evidence>
<accession>A0ABY6T8A4</accession>
<gene>
    <name evidence="3" type="primary">aroA_1</name>
    <name evidence="3" type="ORF">NCTC11976_02415</name>
</gene>
<dbReference type="Proteomes" id="UP000277577">
    <property type="component" value="Chromosome"/>
</dbReference>
<keyword evidence="1 3" id="KW-0808">Transferase</keyword>
<dbReference type="InterPro" id="IPR001986">
    <property type="entry name" value="Enolpyruvate_Tfrase_dom"/>
</dbReference>
<dbReference type="SUPFAM" id="SSF55205">
    <property type="entry name" value="EPT/RTPC-like"/>
    <property type="match status" value="1"/>
</dbReference>
<protein>
    <submittedName>
        <fullName evidence="3">3-phosphoshikimate 1-carboxyvinyltransferase</fullName>
        <ecNumber evidence="3">2.5.1.19</ecNumber>
    </submittedName>
</protein>
<dbReference type="InterPro" id="IPR013792">
    <property type="entry name" value="RNA3'P_cycl/enolpyr_Trfase_a/b"/>
</dbReference>
<dbReference type="EMBL" id="LR134173">
    <property type="protein sequence ID" value="VEB37825.1"/>
    <property type="molecule type" value="Genomic_DNA"/>
</dbReference>
<dbReference type="PROSITE" id="PS00885">
    <property type="entry name" value="EPSP_SYNTHASE_2"/>
    <property type="match status" value="1"/>
</dbReference>
<organism evidence="3 4">
    <name type="scientific">Legionella cherrii</name>
    <dbReference type="NCBI Taxonomy" id="28084"/>
    <lineage>
        <taxon>Bacteria</taxon>
        <taxon>Pseudomonadati</taxon>
        <taxon>Pseudomonadota</taxon>
        <taxon>Gammaproteobacteria</taxon>
        <taxon>Legionellales</taxon>
        <taxon>Legionellaceae</taxon>
        <taxon>Legionella</taxon>
    </lineage>
</organism>
<feature type="domain" description="Enolpyruvate transferase" evidence="2">
    <location>
        <begin position="4"/>
        <end position="258"/>
    </location>
</feature>
<evidence type="ECO:0000313" key="4">
    <source>
        <dbReference type="Proteomes" id="UP000277577"/>
    </source>
</evidence>
<dbReference type="InterPro" id="IPR036968">
    <property type="entry name" value="Enolpyruvate_Tfrase_sf"/>
</dbReference>
<dbReference type="PANTHER" id="PTHR21090">
    <property type="entry name" value="AROM/DEHYDROQUINATE SYNTHASE"/>
    <property type="match status" value="1"/>
</dbReference>
<dbReference type="EC" id="2.5.1.19" evidence="3"/>